<organism evidence="2 3">
    <name type="scientific">Phyllosticta capitalensis</name>
    <dbReference type="NCBI Taxonomy" id="121624"/>
    <lineage>
        <taxon>Eukaryota</taxon>
        <taxon>Fungi</taxon>
        <taxon>Dikarya</taxon>
        <taxon>Ascomycota</taxon>
        <taxon>Pezizomycotina</taxon>
        <taxon>Dothideomycetes</taxon>
        <taxon>Dothideomycetes incertae sedis</taxon>
        <taxon>Botryosphaeriales</taxon>
        <taxon>Phyllostictaceae</taxon>
        <taxon>Phyllosticta</taxon>
    </lineage>
</organism>
<dbReference type="SUPFAM" id="SSF57701">
    <property type="entry name" value="Zn2/Cys6 DNA-binding domain"/>
    <property type="match status" value="1"/>
</dbReference>
<evidence type="ECO:0008006" key="4">
    <source>
        <dbReference type="Google" id="ProtNLM"/>
    </source>
</evidence>
<keyword evidence="3" id="KW-1185">Reference proteome</keyword>
<evidence type="ECO:0000313" key="2">
    <source>
        <dbReference type="EMBL" id="KAK8223797.1"/>
    </source>
</evidence>
<evidence type="ECO:0000256" key="1">
    <source>
        <dbReference type="SAM" id="MobiDB-lite"/>
    </source>
</evidence>
<sequence length="228" mass="24920">MARRGLFGRGRKRDASAAGTTMYGTGRCGMAFWRSVCGPLRSMGLCRSNNIGRGCSGQGASKGMSTIQLFSTLSCCSLAASSVIGCKDLICHDRIVCECVLWRLRLLVVWFTLLSANFRPRVLHHLRSTTTTPPPTFRQTMAQESSFLTMPSPAQMSSATQQQPPVVASSGQAPGHPSFRRQRASRACETCHARKVRCLVLPTACIHLCSYPRLRLVIDICAGPLRRS</sequence>
<proteinExistence type="predicted"/>
<evidence type="ECO:0000313" key="3">
    <source>
        <dbReference type="Proteomes" id="UP001492380"/>
    </source>
</evidence>
<accession>A0ABR1YBC9</accession>
<feature type="region of interest" description="Disordered" evidence="1">
    <location>
        <begin position="153"/>
        <end position="179"/>
    </location>
</feature>
<dbReference type="Proteomes" id="UP001492380">
    <property type="component" value="Unassembled WGS sequence"/>
</dbReference>
<gene>
    <name evidence="2" type="ORF">HDK90DRAFT_103852</name>
</gene>
<feature type="compositionally biased region" description="Polar residues" evidence="1">
    <location>
        <begin position="153"/>
        <end position="172"/>
    </location>
</feature>
<reference evidence="2 3" key="1">
    <citation type="submission" date="2024-04" db="EMBL/GenBank/DDBJ databases">
        <title>Phyllosticta paracitricarpa is synonymous to the EU quarantine fungus P. citricarpa based on phylogenomic analyses.</title>
        <authorList>
            <consortium name="Lawrence Berkeley National Laboratory"/>
            <person name="Van Ingen-Buijs V.A."/>
            <person name="Van Westerhoven A.C."/>
            <person name="Haridas S."/>
            <person name="Skiadas P."/>
            <person name="Martin F."/>
            <person name="Groenewald J.Z."/>
            <person name="Crous P.W."/>
            <person name="Seidl M.F."/>
        </authorList>
    </citation>
    <scope>NUCLEOTIDE SEQUENCE [LARGE SCALE GENOMIC DNA]</scope>
    <source>
        <strain evidence="2 3">CBS 123374</strain>
    </source>
</reference>
<comment type="caution">
    <text evidence="2">The sequence shown here is derived from an EMBL/GenBank/DDBJ whole genome shotgun (WGS) entry which is preliminary data.</text>
</comment>
<dbReference type="InterPro" id="IPR036864">
    <property type="entry name" value="Zn2-C6_fun-type_DNA-bd_sf"/>
</dbReference>
<protein>
    <recommendedName>
        <fullName evidence="4">Zn(2)-C6 fungal-type domain-containing protein</fullName>
    </recommendedName>
</protein>
<name>A0ABR1YBC9_9PEZI</name>
<dbReference type="EMBL" id="JBBWRZ010000013">
    <property type="protein sequence ID" value="KAK8223797.1"/>
    <property type="molecule type" value="Genomic_DNA"/>
</dbReference>